<feature type="compositionally biased region" description="Low complexity" evidence="1">
    <location>
        <begin position="1"/>
        <end position="11"/>
    </location>
</feature>
<protein>
    <submittedName>
        <fullName evidence="2">Uncharacterized protein</fullName>
    </submittedName>
</protein>
<comment type="caution">
    <text evidence="2">The sequence shown here is derived from an EMBL/GenBank/DDBJ whole genome shotgun (WGS) entry which is preliminary data.</text>
</comment>
<sequence length="149" mass="15190">RSPAPAAAPAYEAPPPWLGGGADAAPATLEQAKAQAAEAADQSRRALADLQARSQANEAGIRASIARLDELQAGDGAAAGVNLDALRGNLEVALRMQRITQEVQALSLQPAGAARTAAMRAKVDELNQLQGQLRYDVGVDAPATGSGAE</sequence>
<dbReference type="RefSeq" id="WP_219339520.1">
    <property type="nucleotide sequence ID" value="NZ_JACCKA010000003.1"/>
</dbReference>
<organism evidence="2 3">
    <name type="scientific">Luteimonas salinisoli</name>
    <dbReference type="NCBI Taxonomy" id="2752307"/>
    <lineage>
        <taxon>Bacteria</taxon>
        <taxon>Pseudomonadati</taxon>
        <taxon>Pseudomonadota</taxon>
        <taxon>Gammaproteobacteria</taxon>
        <taxon>Lysobacterales</taxon>
        <taxon>Lysobacteraceae</taxon>
        <taxon>Luteimonas</taxon>
    </lineage>
</organism>
<proteinExistence type="predicted"/>
<feature type="non-terminal residue" evidence="2">
    <location>
        <position position="1"/>
    </location>
</feature>
<evidence type="ECO:0000313" key="3">
    <source>
        <dbReference type="Proteomes" id="UP000578091"/>
    </source>
</evidence>
<feature type="region of interest" description="Disordered" evidence="1">
    <location>
        <begin position="1"/>
        <end position="24"/>
    </location>
</feature>
<dbReference type="EMBL" id="JACCKA010000003">
    <property type="protein sequence ID" value="NZA24809.1"/>
    <property type="molecule type" value="Genomic_DNA"/>
</dbReference>
<name>A0A853J7Y8_9GAMM</name>
<evidence type="ECO:0000256" key="1">
    <source>
        <dbReference type="SAM" id="MobiDB-lite"/>
    </source>
</evidence>
<dbReference type="AlphaFoldDB" id="A0A853J7Y8"/>
<keyword evidence="3" id="KW-1185">Reference proteome</keyword>
<reference evidence="2 3" key="1">
    <citation type="submission" date="2020-07" db="EMBL/GenBank/DDBJ databases">
        <title>Luteimonas sp. SJ-92.</title>
        <authorList>
            <person name="Huang X.-X."/>
            <person name="Xu L."/>
            <person name="Sun J.-Q."/>
        </authorList>
    </citation>
    <scope>NUCLEOTIDE SEQUENCE [LARGE SCALE GENOMIC DNA]</scope>
    <source>
        <strain evidence="2 3">SJ-92</strain>
    </source>
</reference>
<gene>
    <name evidence="2" type="ORF">H0E84_00265</name>
</gene>
<accession>A0A853J7Y8</accession>
<evidence type="ECO:0000313" key="2">
    <source>
        <dbReference type="EMBL" id="NZA24809.1"/>
    </source>
</evidence>
<dbReference type="Proteomes" id="UP000578091">
    <property type="component" value="Unassembled WGS sequence"/>
</dbReference>